<dbReference type="PANTHER" id="PTHR14744">
    <property type="entry name" value="N-ALPHA-ACETYLTRANSFERASE 60"/>
    <property type="match status" value="1"/>
</dbReference>
<evidence type="ECO:0000256" key="5">
    <source>
        <dbReference type="SAM" id="MobiDB-lite"/>
    </source>
</evidence>
<evidence type="ECO:0000256" key="3">
    <source>
        <dbReference type="ARBA" id="ARBA00022853"/>
    </source>
</evidence>
<protein>
    <recommendedName>
        <fullName evidence="1">histone acetyltransferase</fullName>
        <ecNumber evidence="1">2.3.1.48</ecNumber>
    </recommendedName>
</protein>
<proteinExistence type="predicted"/>
<sequence length="192" mass="21548">MNFRHIGDEKVLGTASVTTSNSSEGSTGETEISVNNHSLTKKPVPLCSLSNVQLRFLCPSDIDEVRELCQDWFPVDYPYSWYEDITSSSRFYSLAAVYNGVIIGLIVAEIKPYVKLNREWKTPKFGWKPRRIDRISARERKTEGKKVGSAGLYIRLVEFGNVVDQLSLKSTIAVHRAPSTGVISKYVSELKA</sequence>
<feature type="compositionally biased region" description="Low complexity" evidence="5">
    <location>
        <begin position="16"/>
        <end position="34"/>
    </location>
</feature>
<keyword evidence="4" id="KW-0012">Acyltransferase</keyword>
<evidence type="ECO:0000256" key="4">
    <source>
        <dbReference type="ARBA" id="ARBA00023315"/>
    </source>
</evidence>
<accession>A0AAN8SJ59</accession>
<dbReference type="AlphaFoldDB" id="A0AAN8SJ59"/>
<organism evidence="6 7">
    <name type="scientific">Polyplax serrata</name>
    <name type="common">Common mouse louse</name>
    <dbReference type="NCBI Taxonomy" id="468196"/>
    <lineage>
        <taxon>Eukaryota</taxon>
        <taxon>Metazoa</taxon>
        <taxon>Ecdysozoa</taxon>
        <taxon>Arthropoda</taxon>
        <taxon>Hexapoda</taxon>
        <taxon>Insecta</taxon>
        <taxon>Pterygota</taxon>
        <taxon>Neoptera</taxon>
        <taxon>Paraneoptera</taxon>
        <taxon>Psocodea</taxon>
        <taxon>Troctomorpha</taxon>
        <taxon>Phthiraptera</taxon>
        <taxon>Anoplura</taxon>
        <taxon>Polyplacidae</taxon>
        <taxon>Polyplax</taxon>
    </lineage>
</organism>
<dbReference type="PANTHER" id="PTHR14744:SF15">
    <property type="entry name" value="N-ALPHA-ACETYLTRANSFERASE 60"/>
    <property type="match status" value="1"/>
</dbReference>
<feature type="region of interest" description="Disordered" evidence="5">
    <location>
        <begin position="15"/>
        <end position="34"/>
    </location>
</feature>
<dbReference type="GO" id="GO:0004402">
    <property type="term" value="F:histone acetyltransferase activity"/>
    <property type="evidence" value="ECO:0007669"/>
    <property type="project" value="TreeGrafter"/>
</dbReference>
<dbReference type="EC" id="2.3.1.48" evidence="1"/>
<comment type="caution">
    <text evidence="6">The sequence shown here is derived from an EMBL/GenBank/DDBJ whole genome shotgun (WGS) entry which is preliminary data.</text>
</comment>
<dbReference type="EMBL" id="JAWJWE010000001">
    <property type="protein sequence ID" value="KAK6645481.1"/>
    <property type="molecule type" value="Genomic_DNA"/>
</dbReference>
<dbReference type="Gene3D" id="3.40.630.30">
    <property type="match status" value="1"/>
</dbReference>
<dbReference type="InterPro" id="IPR016181">
    <property type="entry name" value="Acyl_CoA_acyltransferase"/>
</dbReference>
<evidence type="ECO:0000256" key="1">
    <source>
        <dbReference type="ARBA" id="ARBA00013184"/>
    </source>
</evidence>
<dbReference type="GO" id="GO:0000139">
    <property type="term" value="C:Golgi membrane"/>
    <property type="evidence" value="ECO:0007669"/>
    <property type="project" value="TreeGrafter"/>
</dbReference>
<keyword evidence="3" id="KW-0156">Chromatin regulator</keyword>
<reference evidence="6 7" key="1">
    <citation type="submission" date="2023-10" db="EMBL/GenBank/DDBJ databases">
        <title>Genomes of two closely related lineages of the louse Polyplax serrata with different host specificities.</title>
        <authorList>
            <person name="Martinu J."/>
            <person name="Tarabai H."/>
            <person name="Stefka J."/>
            <person name="Hypsa V."/>
        </authorList>
    </citation>
    <scope>NUCLEOTIDE SEQUENCE [LARGE SCALE GENOMIC DNA]</scope>
    <source>
        <strain evidence="6">HR10_N</strain>
    </source>
</reference>
<dbReference type="GO" id="GO:0004596">
    <property type="term" value="F:protein-N-terminal amino-acid acetyltransferase activity"/>
    <property type="evidence" value="ECO:0007669"/>
    <property type="project" value="InterPro"/>
</dbReference>
<dbReference type="SUPFAM" id="SSF55729">
    <property type="entry name" value="Acyl-CoA N-acyltransferases (Nat)"/>
    <property type="match status" value="1"/>
</dbReference>
<dbReference type="InterPro" id="IPR045141">
    <property type="entry name" value="NAA60-like"/>
</dbReference>
<dbReference type="Proteomes" id="UP001372834">
    <property type="component" value="Unassembled WGS sequence"/>
</dbReference>
<name>A0AAN8SJ59_POLSC</name>
<evidence type="ECO:0000256" key="2">
    <source>
        <dbReference type="ARBA" id="ARBA00022679"/>
    </source>
</evidence>
<evidence type="ECO:0000313" key="7">
    <source>
        <dbReference type="Proteomes" id="UP001372834"/>
    </source>
</evidence>
<evidence type="ECO:0000313" key="6">
    <source>
        <dbReference type="EMBL" id="KAK6645481.1"/>
    </source>
</evidence>
<gene>
    <name evidence="6" type="ORF">RUM43_001758</name>
</gene>
<keyword evidence="2" id="KW-0808">Transferase</keyword>